<evidence type="ECO:0000313" key="8">
    <source>
        <dbReference type="Proteomes" id="UP000030146"/>
    </source>
</evidence>
<keyword evidence="6" id="KW-0808">Transferase</keyword>
<dbReference type="AlphaFoldDB" id="A0A099WMX0"/>
<dbReference type="PATRIC" id="fig|111105.18.peg.784"/>
<dbReference type="PANTHER" id="PTHR43842">
    <property type="entry name" value="PROPIONYL-COA CARBOXYLASE BETA CHAIN"/>
    <property type="match status" value="1"/>
</dbReference>
<keyword evidence="8" id="KW-1185">Reference proteome</keyword>
<accession>A0A099WMX0</accession>
<evidence type="ECO:0000259" key="3">
    <source>
        <dbReference type="PROSITE" id="PS50980"/>
    </source>
</evidence>
<dbReference type="EMBL" id="JRAK01000103">
    <property type="protein sequence ID" value="KGN86650.1"/>
    <property type="molecule type" value="Genomic_DNA"/>
</dbReference>
<comment type="similarity">
    <text evidence="1">Belongs to the AccD/PCCB family.</text>
</comment>
<dbReference type="OrthoDB" id="9803706at2"/>
<gene>
    <name evidence="6" type="ORF">HR08_03165</name>
    <name evidence="5" type="ORF">HR15_07615</name>
</gene>
<dbReference type="InterPro" id="IPR011763">
    <property type="entry name" value="COA_CT_C"/>
</dbReference>
<organism evidence="6 7">
    <name type="scientific">Porphyromonas gulae</name>
    <dbReference type="NCBI Taxonomy" id="111105"/>
    <lineage>
        <taxon>Bacteria</taxon>
        <taxon>Pseudomonadati</taxon>
        <taxon>Bacteroidota</taxon>
        <taxon>Bacteroidia</taxon>
        <taxon>Bacteroidales</taxon>
        <taxon>Porphyromonadaceae</taxon>
        <taxon>Porphyromonas</taxon>
    </lineage>
</organism>
<dbReference type="InterPro" id="IPR034733">
    <property type="entry name" value="AcCoA_carboxyl_beta"/>
</dbReference>
<reference evidence="5 8" key="2">
    <citation type="submission" date="2014-08" db="EMBL/GenBank/DDBJ databases">
        <title>Porphyromonas gulae strain:COT-052_OH3439 Genome sequencing.</title>
        <authorList>
            <person name="Wallis C."/>
            <person name="Deusch O."/>
            <person name="O'Flynn C."/>
            <person name="Davis I."/>
            <person name="Jospin G."/>
            <person name="Darling A.E."/>
            <person name="Coil D.A."/>
            <person name="Alexiev A."/>
            <person name="Horsfall A."/>
            <person name="Kirkwood N."/>
            <person name="Harris S."/>
            <person name="Eisen J.A."/>
        </authorList>
    </citation>
    <scope>NUCLEOTIDE SEQUENCE [LARGE SCALE GENOMIC DNA]</scope>
    <source>
        <strain evidence="8">COT-052 OH3439</strain>
        <strain evidence="5">COT-052_OH3439</strain>
    </source>
</reference>
<dbReference type="GO" id="GO:0004658">
    <property type="term" value="F:propionyl-CoA carboxylase activity"/>
    <property type="evidence" value="ECO:0007669"/>
    <property type="project" value="UniProtKB-ARBA"/>
</dbReference>
<evidence type="ECO:0000259" key="4">
    <source>
        <dbReference type="PROSITE" id="PS50989"/>
    </source>
</evidence>
<evidence type="ECO:0000313" key="7">
    <source>
        <dbReference type="Proteomes" id="UP000030130"/>
    </source>
</evidence>
<evidence type="ECO:0000256" key="2">
    <source>
        <dbReference type="ARBA" id="ARBA00074538"/>
    </source>
</evidence>
<dbReference type="GeneID" id="57240506"/>
<comment type="caution">
    <text evidence="6">The sequence shown here is derived from an EMBL/GenBank/DDBJ whole genome shotgun (WGS) entry which is preliminary data.</text>
</comment>
<dbReference type="Pfam" id="PF01039">
    <property type="entry name" value="Carboxyl_trans"/>
    <property type="match status" value="1"/>
</dbReference>
<dbReference type="GO" id="GO:0003989">
    <property type="term" value="F:acetyl-CoA carboxylase activity"/>
    <property type="evidence" value="ECO:0007669"/>
    <property type="project" value="UniProtKB-ARBA"/>
</dbReference>
<dbReference type="FunFam" id="3.90.226.10:FF:000017">
    <property type="entry name" value="Propionyl-CoA carboxylase subunit beta 5"/>
    <property type="match status" value="1"/>
</dbReference>
<dbReference type="SUPFAM" id="SSF52096">
    <property type="entry name" value="ClpP/crotonase"/>
    <property type="match status" value="2"/>
</dbReference>
<dbReference type="GO" id="GO:0015977">
    <property type="term" value="P:carbon fixation"/>
    <property type="evidence" value="ECO:0007669"/>
    <property type="project" value="UniProtKB-ARBA"/>
</dbReference>
<dbReference type="GO" id="GO:0016740">
    <property type="term" value="F:transferase activity"/>
    <property type="evidence" value="ECO:0007669"/>
    <property type="project" value="UniProtKB-KW"/>
</dbReference>
<dbReference type="RefSeq" id="WP_039419661.1">
    <property type="nucleotide sequence ID" value="NZ_CALUCC010000105.1"/>
</dbReference>
<dbReference type="STRING" id="111105.HR09_10650"/>
<dbReference type="eggNOG" id="COG4799">
    <property type="taxonomic scope" value="Bacteria"/>
</dbReference>
<dbReference type="FunFam" id="3.90.226.10:FF:000016">
    <property type="entry name" value="Propionyl-CoA carboxylase, beta subunit"/>
    <property type="match status" value="1"/>
</dbReference>
<dbReference type="InterPro" id="IPR029045">
    <property type="entry name" value="ClpP/crotonase-like_dom_sf"/>
</dbReference>
<proteinExistence type="inferred from homology"/>
<dbReference type="EMBL" id="JRAI01000027">
    <property type="protein sequence ID" value="KGN86826.1"/>
    <property type="molecule type" value="Genomic_DNA"/>
</dbReference>
<name>A0A099WMX0_9PORP</name>
<feature type="domain" description="CoA carboxyltransferase C-terminal" evidence="4">
    <location>
        <begin position="264"/>
        <end position="499"/>
    </location>
</feature>
<evidence type="ECO:0000313" key="5">
    <source>
        <dbReference type="EMBL" id="KGN86650.1"/>
    </source>
</evidence>
<dbReference type="InterPro" id="IPR011762">
    <property type="entry name" value="COA_CT_N"/>
</dbReference>
<sequence length="517" mass="56648">MSFQLERVKELIQLREKARLGGGEKRIEAQHQKGKYTARERIAMLLDEGSFEELDMFVKHRCTNFGIDKTQFLGDGVVVGSGTIDGRLVYVFAQDFTVFGGALSEMLASKICKVMELAMRMGAPVIGLNDSGGARIQEGVNALKGYGEIFENNILASGVIPQISAIFGPCAGGAVYSPALTDFTIMSRGTSYMFLTGPKVVKTVTGEDVTQEQLGGADVHASKSGVAHFAVNSEEDGLRLIRHLLSFLPQNNLEEAPYVECDDPIDRLEDSLNHIIPDEANRPYDMYEVIGSIVDHGEFLEVHRDYAKNIIVGFARFNGQSVGIVANQPQVMAGCLDSNASRKAARFVRFCDAFNIPLVTLVDVPGFLPGTGQEYNGVITHGAKLLYAYGEATVPKVTVTLRKAYGGAYIVMSSKHLRSDINYAWPSAEIAVMGPSGAVEVIFAKEVAAAENPQQAALEKEEEYRQAFANPYNAASYGYMDDVIEPRNTRFRIIRALEQLRTKKQTIPAKKHDNVPL</sequence>
<reference evidence="6 7" key="1">
    <citation type="submission" date="2014-08" db="EMBL/GenBank/DDBJ databases">
        <title>Porphyromonas gulae strain:COT-052_OH1451 Genome sequencing.</title>
        <authorList>
            <person name="Wallis C."/>
            <person name="Deusch O."/>
            <person name="O'Flynn C."/>
            <person name="Davis I."/>
            <person name="Jospin G."/>
            <person name="Darling A.E."/>
            <person name="Coil D.A."/>
            <person name="Alexiev A."/>
            <person name="Horsfall A."/>
            <person name="Kirkwood N."/>
            <person name="Harris S."/>
            <person name="Eisen J.A."/>
        </authorList>
    </citation>
    <scope>NUCLEOTIDE SEQUENCE [LARGE SCALE GENOMIC DNA]</scope>
    <source>
        <strain evidence="7">COT-052 OH1451</strain>
        <strain evidence="6">COT-052_OH1451</strain>
    </source>
</reference>
<evidence type="ECO:0000256" key="1">
    <source>
        <dbReference type="ARBA" id="ARBA00006102"/>
    </source>
</evidence>
<dbReference type="Proteomes" id="UP000030146">
    <property type="component" value="Unassembled WGS sequence"/>
</dbReference>
<feature type="domain" description="CoA carboxyltransferase N-terminal" evidence="3">
    <location>
        <begin position="4"/>
        <end position="260"/>
    </location>
</feature>
<dbReference type="InterPro" id="IPR051047">
    <property type="entry name" value="AccD/PCCB"/>
</dbReference>
<dbReference type="Proteomes" id="UP000030130">
    <property type="component" value="Unassembled WGS sequence"/>
</dbReference>
<dbReference type="PROSITE" id="PS50980">
    <property type="entry name" value="COA_CT_NTER"/>
    <property type="match status" value="1"/>
</dbReference>
<protein>
    <recommendedName>
        <fullName evidence="2">Propionyl-CoA carboxylase beta chain</fullName>
    </recommendedName>
</protein>
<dbReference type="Gene3D" id="3.90.226.10">
    <property type="entry name" value="2-enoyl-CoA Hydratase, Chain A, domain 1"/>
    <property type="match status" value="2"/>
</dbReference>
<dbReference type="PROSITE" id="PS50989">
    <property type="entry name" value="COA_CT_CTER"/>
    <property type="match status" value="1"/>
</dbReference>
<dbReference type="GO" id="GO:0009317">
    <property type="term" value="C:acetyl-CoA carboxylase complex"/>
    <property type="evidence" value="ECO:0007669"/>
    <property type="project" value="UniProtKB-ARBA"/>
</dbReference>
<evidence type="ECO:0000313" key="6">
    <source>
        <dbReference type="EMBL" id="KGN86826.1"/>
    </source>
</evidence>
<dbReference type="PANTHER" id="PTHR43842:SF2">
    <property type="entry name" value="PROPIONYL-COA CARBOXYLASE BETA CHAIN, MITOCHONDRIAL"/>
    <property type="match status" value="1"/>
</dbReference>